<dbReference type="RefSeq" id="WP_219801328.1">
    <property type="nucleotide sequence ID" value="NZ_CP080096.1"/>
</dbReference>
<evidence type="ECO:0000313" key="4">
    <source>
        <dbReference type="Proteomes" id="UP000826462"/>
    </source>
</evidence>
<proteinExistence type="predicted"/>
<reference evidence="3 4" key="1">
    <citation type="submission" date="2021-07" db="EMBL/GenBank/DDBJ databases">
        <title>Paraburkholderia edwinii protects Aspergillus sp. from phenazines by acting as a toxin sponge.</title>
        <authorList>
            <person name="Dahlstrom K.M."/>
            <person name="Newman D.K."/>
        </authorList>
    </citation>
    <scope>NUCLEOTIDE SEQUENCE [LARGE SCALE GENOMIC DNA]</scope>
    <source>
        <strain evidence="3 4">Pe01</strain>
    </source>
</reference>
<dbReference type="Proteomes" id="UP000826462">
    <property type="component" value="Chromosome 2"/>
</dbReference>
<feature type="transmembrane region" description="Helical" evidence="2">
    <location>
        <begin position="120"/>
        <end position="145"/>
    </location>
</feature>
<protein>
    <submittedName>
        <fullName evidence="3">TIGR00366 family protein</fullName>
    </submittedName>
</protein>
<feature type="transmembrane region" description="Helical" evidence="2">
    <location>
        <begin position="72"/>
        <end position="97"/>
    </location>
</feature>
<dbReference type="InterPro" id="IPR006160">
    <property type="entry name" value="SCFA_transpt_AtoE"/>
</dbReference>
<feature type="region of interest" description="Disordered" evidence="1">
    <location>
        <begin position="1"/>
        <end position="20"/>
    </location>
</feature>
<organism evidence="3 4">
    <name type="scientific">Paraburkholderia edwinii</name>
    <dbReference type="NCBI Taxonomy" id="2861782"/>
    <lineage>
        <taxon>Bacteria</taxon>
        <taxon>Pseudomonadati</taxon>
        <taxon>Pseudomonadota</taxon>
        <taxon>Betaproteobacteria</taxon>
        <taxon>Burkholderiales</taxon>
        <taxon>Burkholderiaceae</taxon>
        <taxon>Paraburkholderia</taxon>
    </lineage>
</organism>
<feature type="transmembrane region" description="Helical" evidence="2">
    <location>
        <begin position="42"/>
        <end position="60"/>
    </location>
</feature>
<keyword evidence="2" id="KW-0472">Membrane</keyword>
<keyword evidence="2" id="KW-1133">Transmembrane helix</keyword>
<keyword evidence="2" id="KW-0812">Transmembrane</keyword>
<evidence type="ECO:0000256" key="2">
    <source>
        <dbReference type="SAM" id="Phobius"/>
    </source>
</evidence>
<name>A0ABX8USM8_9BURK</name>
<evidence type="ECO:0000256" key="1">
    <source>
        <dbReference type="SAM" id="MobiDB-lite"/>
    </source>
</evidence>
<dbReference type="Pfam" id="PF02667">
    <property type="entry name" value="SCFA_trans"/>
    <property type="match status" value="1"/>
</dbReference>
<gene>
    <name evidence="3" type="ORF">KZJ38_33625</name>
</gene>
<sequence>MVQMVQDDAERSARGVTESARQGRRNVSEWFTQWSLNWIPDSMVFVVALTLIVYVMALGLTRHGPLELLDDYAKGFWVLLTFAMQLTVMMITGFVVADSKLVKAAIVRVIGMTSTARSTLILFCLIVGVVSWLHWAAGIMVAIVMGKEVAVRKRGMGIHYPVLAAAAYTMMLLMANGPSQSAPLLAATSGNFLEKAIGGLIPLTQTALSPFLLTLVLFQLVTLPVIFALLMPRKERAVEISDAVYDEFTRVPSATDSTENLRPAERWERSRVLLTILGVGILIWSVRFIVTMGAAKLDLNVINFMLFGLGMVLHGSPRSFTESVKQGVGTTYGVIIQFPLYAGIFGLIVHSGLSDIITHWFLSISTKGTYSWIVLIYTTIMDFFVPSGGSKFAVEAPYIIAAGQKLGIPVAHVVNAYSTGGQLANLIQPFWALPFMAAFKVRFQDILPYTFAMFLYALVVGSVAFLIFPHGL</sequence>
<keyword evidence="4" id="KW-1185">Reference proteome</keyword>
<dbReference type="PANTHER" id="PTHR41983">
    <property type="entry name" value="SHORT-CHAIN FATTY ACID TRANSPORTER-RELATED"/>
    <property type="match status" value="1"/>
</dbReference>
<feature type="transmembrane region" description="Helical" evidence="2">
    <location>
        <begin position="446"/>
        <end position="468"/>
    </location>
</feature>
<dbReference type="EMBL" id="CP080096">
    <property type="protein sequence ID" value="QYD71899.1"/>
    <property type="molecule type" value="Genomic_DNA"/>
</dbReference>
<feature type="transmembrane region" description="Helical" evidence="2">
    <location>
        <begin position="211"/>
        <end position="231"/>
    </location>
</feature>
<evidence type="ECO:0000313" key="3">
    <source>
        <dbReference type="EMBL" id="QYD71899.1"/>
    </source>
</evidence>
<accession>A0ABX8USM8</accession>
<feature type="transmembrane region" description="Helical" evidence="2">
    <location>
        <begin position="329"/>
        <end position="349"/>
    </location>
</feature>
<dbReference type="PANTHER" id="PTHR41983:SF2">
    <property type="entry name" value="SHORT-CHAIN FATTY ACID TRANSPORTER-RELATED"/>
    <property type="match status" value="1"/>
</dbReference>
<feature type="transmembrane region" description="Helical" evidence="2">
    <location>
        <begin position="272"/>
        <end position="295"/>
    </location>
</feature>
<feature type="transmembrane region" description="Helical" evidence="2">
    <location>
        <begin position="369"/>
        <end position="385"/>
    </location>
</feature>
<feature type="transmembrane region" description="Helical" evidence="2">
    <location>
        <begin position="157"/>
        <end position="175"/>
    </location>
</feature>
<feature type="transmembrane region" description="Helical" evidence="2">
    <location>
        <begin position="301"/>
        <end position="317"/>
    </location>
</feature>